<accession>A0A1H6TVR1</accession>
<feature type="transmembrane region" description="Helical" evidence="1">
    <location>
        <begin position="32"/>
        <end position="52"/>
    </location>
</feature>
<feature type="transmembrane region" description="Helical" evidence="1">
    <location>
        <begin position="98"/>
        <end position="120"/>
    </location>
</feature>
<dbReference type="Proteomes" id="UP000199662">
    <property type="component" value="Unassembled WGS sequence"/>
</dbReference>
<feature type="transmembrane region" description="Helical" evidence="1">
    <location>
        <begin position="7"/>
        <end position="26"/>
    </location>
</feature>
<evidence type="ECO:0000256" key="1">
    <source>
        <dbReference type="SAM" id="Phobius"/>
    </source>
</evidence>
<evidence type="ECO:0000313" key="3">
    <source>
        <dbReference type="Proteomes" id="UP000199662"/>
    </source>
</evidence>
<evidence type="ECO:0000313" key="2">
    <source>
        <dbReference type="EMBL" id="SEI79832.1"/>
    </source>
</evidence>
<reference evidence="2 3" key="1">
    <citation type="submission" date="2016-10" db="EMBL/GenBank/DDBJ databases">
        <authorList>
            <person name="de Groot N.N."/>
        </authorList>
    </citation>
    <scope>NUCLEOTIDE SEQUENCE [LARGE SCALE GENOMIC DNA]</scope>
    <source>
        <strain evidence="2 3">DSM 2179</strain>
    </source>
</reference>
<dbReference type="AlphaFoldDB" id="A0A1H6TVR1"/>
<keyword evidence="1" id="KW-0812">Transmembrane</keyword>
<dbReference type="STRING" id="84035.SAMN05660742_10181"/>
<gene>
    <name evidence="2" type="ORF">SAMN05660742_10181</name>
</gene>
<dbReference type="EMBL" id="FNZK01000001">
    <property type="protein sequence ID" value="SEI79832.1"/>
    <property type="molecule type" value="Genomic_DNA"/>
</dbReference>
<protein>
    <recommendedName>
        <fullName evidence="4">ATP synthase I chain</fullName>
    </recommendedName>
</protein>
<keyword evidence="3" id="KW-1185">Reference proteome</keyword>
<evidence type="ECO:0008006" key="4">
    <source>
        <dbReference type="Google" id="ProtNLM"/>
    </source>
</evidence>
<keyword evidence="1" id="KW-1133">Transmembrane helix</keyword>
<organism evidence="2 3">
    <name type="scientific">Propionispira arboris</name>
    <dbReference type="NCBI Taxonomy" id="84035"/>
    <lineage>
        <taxon>Bacteria</taxon>
        <taxon>Bacillati</taxon>
        <taxon>Bacillota</taxon>
        <taxon>Negativicutes</taxon>
        <taxon>Selenomonadales</taxon>
        <taxon>Selenomonadaceae</taxon>
        <taxon>Propionispira</taxon>
    </lineage>
</organism>
<feature type="transmembrane region" description="Helical" evidence="1">
    <location>
        <begin position="73"/>
        <end position="92"/>
    </location>
</feature>
<dbReference type="RefSeq" id="WP_019554296.1">
    <property type="nucleotide sequence ID" value="NZ_FNZK01000001.1"/>
</dbReference>
<keyword evidence="1" id="KW-0472">Membrane</keyword>
<proteinExistence type="predicted"/>
<sequence>MEKLLTLGRKILVQTILSVAILSIPLGMLQKLYLVVPLITGCILGISCWIVISYRILKSDASNMDAAKKSMQIGWLIRLVMILGTFIAAVRISTETFWLVVIGFFLMSMIMMINAIVYAYNSDVNRKK</sequence>
<name>A0A1H6TVR1_9FIRM</name>